<comment type="caution">
    <text evidence="1">The sequence shown here is derived from an EMBL/GenBank/DDBJ whole genome shotgun (WGS) entry which is preliminary data.</text>
</comment>
<keyword evidence="2" id="KW-1185">Reference proteome</keyword>
<accession>A0A8S1LAK2</accession>
<proteinExistence type="predicted"/>
<gene>
    <name evidence="1" type="ORF">PSON_ATCC_30995.1.T0160436</name>
</gene>
<sequence length="306" mass="36293">MYQESEQEQIKSQWVRQILISNNSKLVAIKYQEQWLLYNLIEKKSKILLLQRSGPGMFSPDSQYFITVGVNISEQYESVLLVKLIPYFQNPLQLLTLENQVKCLDINEQSNKLLLNLMNGSFVIWDINNKQKVLQLNQNVRFDFAQFCNNRIIGTQPHCIIYFDQVKLKQMKKIIVSGRLSEYQKYSHYCDVKLITPYLILFRQSRGMEKFCYRIINNQNSKLIRIFRDCQRFENLNINVSPDHKHFARLSKIQNTQIELLEIDSGKSYNFINCLDTKQPICFSCDWRIIIQSTKNGFAKVYRKIE</sequence>
<dbReference type="Proteomes" id="UP000692954">
    <property type="component" value="Unassembled WGS sequence"/>
</dbReference>
<dbReference type="EMBL" id="CAJJDN010000016">
    <property type="protein sequence ID" value="CAD8062623.1"/>
    <property type="molecule type" value="Genomic_DNA"/>
</dbReference>
<evidence type="ECO:0000313" key="2">
    <source>
        <dbReference type="Proteomes" id="UP000692954"/>
    </source>
</evidence>
<protein>
    <submittedName>
        <fullName evidence="1">Uncharacterized protein</fullName>
    </submittedName>
</protein>
<organism evidence="1 2">
    <name type="scientific">Paramecium sonneborni</name>
    <dbReference type="NCBI Taxonomy" id="65129"/>
    <lineage>
        <taxon>Eukaryota</taxon>
        <taxon>Sar</taxon>
        <taxon>Alveolata</taxon>
        <taxon>Ciliophora</taxon>
        <taxon>Intramacronucleata</taxon>
        <taxon>Oligohymenophorea</taxon>
        <taxon>Peniculida</taxon>
        <taxon>Parameciidae</taxon>
        <taxon>Paramecium</taxon>
    </lineage>
</organism>
<name>A0A8S1LAK2_9CILI</name>
<dbReference type="AlphaFoldDB" id="A0A8S1LAK2"/>
<reference evidence="1" key="1">
    <citation type="submission" date="2021-01" db="EMBL/GenBank/DDBJ databases">
        <authorList>
            <consortium name="Genoscope - CEA"/>
            <person name="William W."/>
        </authorList>
    </citation>
    <scope>NUCLEOTIDE SEQUENCE</scope>
</reference>
<evidence type="ECO:0000313" key="1">
    <source>
        <dbReference type="EMBL" id="CAD8062623.1"/>
    </source>
</evidence>